<protein>
    <submittedName>
        <fullName evidence="1">Uncharacterized protein</fullName>
    </submittedName>
</protein>
<proteinExistence type="predicted"/>
<organism evidence="1 2">
    <name type="scientific">Pistacia atlantica</name>
    <dbReference type="NCBI Taxonomy" id="434234"/>
    <lineage>
        <taxon>Eukaryota</taxon>
        <taxon>Viridiplantae</taxon>
        <taxon>Streptophyta</taxon>
        <taxon>Embryophyta</taxon>
        <taxon>Tracheophyta</taxon>
        <taxon>Spermatophyta</taxon>
        <taxon>Magnoliopsida</taxon>
        <taxon>eudicotyledons</taxon>
        <taxon>Gunneridae</taxon>
        <taxon>Pentapetalae</taxon>
        <taxon>rosids</taxon>
        <taxon>malvids</taxon>
        <taxon>Sapindales</taxon>
        <taxon>Anacardiaceae</taxon>
        <taxon>Pistacia</taxon>
    </lineage>
</organism>
<evidence type="ECO:0000313" key="2">
    <source>
        <dbReference type="Proteomes" id="UP001164250"/>
    </source>
</evidence>
<keyword evidence="2" id="KW-1185">Reference proteome</keyword>
<comment type="caution">
    <text evidence="1">The sequence shown here is derived from an EMBL/GenBank/DDBJ whole genome shotgun (WGS) entry which is preliminary data.</text>
</comment>
<name>A0ACC1AH48_9ROSI</name>
<gene>
    <name evidence="1" type="ORF">Patl1_09061</name>
</gene>
<sequence>MKKTAKEIEIVAQKWLEEHKRKRPSNEKKEEEDFMDVMLSILDNADDEFPGRDADTINKATFLGLDDQKHNIPNPGFGKQMKARIQKFVDGRAEHLSLEFWRWHQRSSEFSMFRSGRSDGAHNWKPYMEFILAFLPSSLAALSTFLLFLYCLLWISRRNQLYNKRLPLEASGAWPFVGHLPLFGRKKPPHVVLGNLADKYGPIFSIKMGVHRTVIVSSWEMAKECLTTNDKVFANRPKMLMSEILGYNSAMVGFSPYGPYWRQIRKIATLELLSTHRLKTFKHVRESETKAALEEMYELWDKNKSSTHETKVMLEMKKWFGDIALNVIYRIIVGKRYVGNTTSSEAEEKDPWRDSIRKWFELSGKFVISDAIPSLRWLDLGGIERAMKKTAKELDYYVQQWLEEHKRNRASTKVKGEQDFMDVMLSILEDTTEEIANHDADTTIKATCLALIMAASDTTTVTLTWGLSLLLNNRDVLQKAQQELDTHIGRERLPNESDIKNLVYLRAIIKETLRLSPAAAMTVTHESLADCTVGGYHIPAGTRMFVNLWKIHHDPRIWPDPYQFKPERFLTTHKDFDVKDYATNDGYIAPWI</sequence>
<reference evidence="2" key="1">
    <citation type="journal article" date="2023" name="G3 (Bethesda)">
        <title>Genome assembly and association tests identify interacting loci associated with vigor, precocity, and sex in interspecific pistachio rootstocks.</title>
        <authorList>
            <person name="Palmer W."/>
            <person name="Jacygrad E."/>
            <person name="Sagayaradj S."/>
            <person name="Cavanaugh K."/>
            <person name="Han R."/>
            <person name="Bertier L."/>
            <person name="Beede B."/>
            <person name="Kafkas S."/>
            <person name="Golino D."/>
            <person name="Preece J."/>
            <person name="Michelmore R."/>
        </authorList>
    </citation>
    <scope>NUCLEOTIDE SEQUENCE [LARGE SCALE GENOMIC DNA]</scope>
</reference>
<dbReference type="Proteomes" id="UP001164250">
    <property type="component" value="Chromosome 10"/>
</dbReference>
<evidence type="ECO:0000313" key="1">
    <source>
        <dbReference type="EMBL" id="KAJ0085866.1"/>
    </source>
</evidence>
<dbReference type="EMBL" id="CM047906">
    <property type="protein sequence ID" value="KAJ0085866.1"/>
    <property type="molecule type" value="Genomic_DNA"/>
</dbReference>
<accession>A0ACC1AH48</accession>